<keyword evidence="3" id="KW-1185">Reference proteome</keyword>
<gene>
    <name evidence="2" type="ORF">Enr13x_51510</name>
</gene>
<evidence type="ECO:0000256" key="1">
    <source>
        <dbReference type="SAM" id="Phobius"/>
    </source>
</evidence>
<proteinExistence type="predicted"/>
<feature type="transmembrane region" description="Helical" evidence="1">
    <location>
        <begin position="234"/>
        <end position="253"/>
    </location>
</feature>
<keyword evidence="1" id="KW-0812">Transmembrane</keyword>
<evidence type="ECO:0000313" key="2">
    <source>
        <dbReference type="EMBL" id="QDV45275.1"/>
    </source>
</evidence>
<evidence type="ECO:0000313" key="3">
    <source>
        <dbReference type="Proteomes" id="UP000319004"/>
    </source>
</evidence>
<feature type="transmembrane region" description="Helical" evidence="1">
    <location>
        <begin position="273"/>
        <end position="289"/>
    </location>
</feature>
<accession>A0A518HWN8</accession>
<name>A0A518HWN8_9BACT</name>
<dbReference type="Proteomes" id="UP000319004">
    <property type="component" value="Chromosome"/>
</dbReference>
<feature type="transmembrane region" description="Helical" evidence="1">
    <location>
        <begin position="450"/>
        <end position="470"/>
    </location>
</feature>
<feature type="transmembrane region" description="Helical" evidence="1">
    <location>
        <begin position="427"/>
        <end position="444"/>
    </location>
</feature>
<keyword evidence="1" id="KW-0472">Membrane</keyword>
<feature type="transmembrane region" description="Helical" evidence="1">
    <location>
        <begin position="365"/>
        <end position="384"/>
    </location>
</feature>
<protein>
    <submittedName>
        <fullName evidence="2">Uncharacterized protein</fullName>
    </submittedName>
</protein>
<feature type="transmembrane region" description="Helical" evidence="1">
    <location>
        <begin position="321"/>
        <end position="344"/>
    </location>
</feature>
<feature type="transmembrane region" description="Helical" evidence="1">
    <location>
        <begin position="199"/>
        <end position="222"/>
    </location>
</feature>
<feature type="transmembrane region" description="Helical" evidence="1">
    <location>
        <begin position="296"/>
        <end position="315"/>
    </location>
</feature>
<organism evidence="2 3">
    <name type="scientific">Stieleria neptunia</name>
    <dbReference type="NCBI Taxonomy" id="2527979"/>
    <lineage>
        <taxon>Bacteria</taxon>
        <taxon>Pseudomonadati</taxon>
        <taxon>Planctomycetota</taxon>
        <taxon>Planctomycetia</taxon>
        <taxon>Pirellulales</taxon>
        <taxon>Pirellulaceae</taxon>
        <taxon>Stieleria</taxon>
    </lineage>
</organism>
<keyword evidence="1" id="KW-1133">Transmembrane helix</keyword>
<dbReference type="AlphaFoldDB" id="A0A518HWN8"/>
<feature type="transmembrane region" description="Helical" evidence="1">
    <location>
        <begin position="396"/>
        <end position="415"/>
    </location>
</feature>
<sequence>MMSKTQRFLHNSILVVLWVCIDSQVLADSCVWSRQETGVSTGGRYSVVVSPPAWPNRPSWKYVWRDHDTDETHSGVISQIDSHAHLSVLVSDDGQRFAIADLHAGFRSRDRILIYEPTGELIRSLGIGDILFFPERDQVWSTVSHTSWVGYDKARKSSIWIGEDDKSLELMTKAGETARISLRDGTVRRQPWTIELQRYMLWLWLTGALLLALAGRFIGSRLGNDADRLPRQMAYDLCAAMVALLGILVWTVWRLQSNWWFFRVDNWSFMRSGVFAVIGALLIVVFLGPGRWTTKLVSVSIGVAAIALAVALTYGTSLEPLAFTSLGLAVSLSILSVVVARVGFTIDPCSAAQTVTLRRQFGIHQLLFCIGFVAVCFAIVNLQVSEQLVSHRRLDRVLEGILVALFAITVAWTTLTSTPGSLVRSGAVLIGLTAAIMLAPQVFWRRGFDLKLWQMVLCCNSFLMLTLLVFRVHGYRLTQRPPRRELTGDSGAK</sequence>
<dbReference type="EMBL" id="CP037423">
    <property type="protein sequence ID" value="QDV45275.1"/>
    <property type="molecule type" value="Genomic_DNA"/>
</dbReference>
<dbReference type="KEGG" id="snep:Enr13x_51510"/>
<reference evidence="2 3" key="1">
    <citation type="submission" date="2019-03" db="EMBL/GenBank/DDBJ databases">
        <title>Deep-cultivation of Planctomycetes and their phenomic and genomic characterization uncovers novel biology.</title>
        <authorList>
            <person name="Wiegand S."/>
            <person name="Jogler M."/>
            <person name="Boedeker C."/>
            <person name="Pinto D."/>
            <person name="Vollmers J."/>
            <person name="Rivas-Marin E."/>
            <person name="Kohn T."/>
            <person name="Peeters S.H."/>
            <person name="Heuer A."/>
            <person name="Rast P."/>
            <person name="Oberbeckmann S."/>
            <person name="Bunk B."/>
            <person name="Jeske O."/>
            <person name="Meyerdierks A."/>
            <person name="Storesund J.E."/>
            <person name="Kallscheuer N."/>
            <person name="Luecker S."/>
            <person name="Lage O.M."/>
            <person name="Pohl T."/>
            <person name="Merkel B.J."/>
            <person name="Hornburger P."/>
            <person name="Mueller R.-W."/>
            <person name="Bruemmer F."/>
            <person name="Labrenz M."/>
            <person name="Spormann A.M."/>
            <person name="Op den Camp H."/>
            <person name="Overmann J."/>
            <person name="Amann R."/>
            <person name="Jetten M.S.M."/>
            <person name="Mascher T."/>
            <person name="Medema M.H."/>
            <person name="Devos D.P."/>
            <person name="Kaster A.-K."/>
            <person name="Ovreas L."/>
            <person name="Rohde M."/>
            <person name="Galperin M.Y."/>
            <person name="Jogler C."/>
        </authorList>
    </citation>
    <scope>NUCLEOTIDE SEQUENCE [LARGE SCALE GENOMIC DNA]</scope>
    <source>
        <strain evidence="2 3">Enr13</strain>
    </source>
</reference>